<dbReference type="OMA" id="CNSYNSP"/>
<proteinExistence type="predicted"/>
<dbReference type="InterPro" id="IPR025756">
    <property type="entry name" value="Myb_CC_LHEQLE"/>
</dbReference>
<evidence type="ECO:0000313" key="5">
    <source>
        <dbReference type="EMBL" id="KAF8403888.1"/>
    </source>
</evidence>
<dbReference type="OrthoDB" id="551907at2759"/>
<dbReference type="GO" id="GO:0003700">
    <property type="term" value="F:DNA-binding transcription factor activity"/>
    <property type="evidence" value="ECO:0007669"/>
    <property type="project" value="InterPro"/>
</dbReference>
<keyword evidence="2" id="KW-0804">Transcription</keyword>
<dbReference type="Proteomes" id="UP000655225">
    <property type="component" value="Unassembled WGS sequence"/>
</dbReference>
<accession>A0A835DHR0</accession>
<dbReference type="InterPro" id="IPR006447">
    <property type="entry name" value="Myb_dom_plants"/>
</dbReference>
<dbReference type="InterPro" id="IPR017930">
    <property type="entry name" value="Myb_dom"/>
</dbReference>
<keyword evidence="1" id="KW-0805">Transcription regulation</keyword>
<dbReference type="Gene3D" id="1.10.10.60">
    <property type="entry name" value="Homeodomain-like"/>
    <property type="match status" value="1"/>
</dbReference>
<protein>
    <recommendedName>
        <fullName evidence="4">HTH myb-type domain-containing protein</fullName>
    </recommendedName>
</protein>
<feature type="domain" description="HTH myb-type" evidence="4">
    <location>
        <begin position="257"/>
        <end position="310"/>
    </location>
</feature>
<dbReference type="PROSITE" id="PS51294">
    <property type="entry name" value="HTH_MYB"/>
    <property type="match status" value="1"/>
</dbReference>
<sequence>MSNQKIEYQEQTHVSLSGYLFELSDRSSGNFGSQQPWNTEACFQAPLPAMEGGLPQPNFAPVNFSSTISGHFAPPTSAFYATESYMGFPRYEQQVGSLPSCFQWPKNYDTGISSHRPSNEHFSIDSAEKDDLVLQSRDTLQSVVNFPFLSNQNCRSSKNSYGSPCRNLPVSELLPMVRNELVGDTEFATSDRRNPSVSFEEIQSIKAGCNSFSSPLVQPSFHLHPEKQSPKPSSGGVFVTSGNIPSGAAVSSKMRIRWTQDLHERFVECVNRLGGAEKATPKGILKLMDSDGLTIFHVKSHLQKYRMAKYMPESSEGKSERRTCINAIPQLDPKTGIQIVEALRMQLDVQRRLHEQLEIQRDLQLQIEEQGKQLKKMFDKQQKTNNTLIETNDLDIMFPDEPSIGLENVQFCNVEEGSENTHFPSKIS</sequence>
<comment type="caution">
    <text evidence="5">The sequence shown here is derived from an EMBL/GenBank/DDBJ whole genome shotgun (WGS) entry which is preliminary data.</text>
</comment>
<dbReference type="AlphaFoldDB" id="A0A835DHR0"/>
<organism evidence="5 6">
    <name type="scientific">Tetracentron sinense</name>
    <name type="common">Spur-leaf</name>
    <dbReference type="NCBI Taxonomy" id="13715"/>
    <lineage>
        <taxon>Eukaryota</taxon>
        <taxon>Viridiplantae</taxon>
        <taxon>Streptophyta</taxon>
        <taxon>Embryophyta</taxon>
        <taxon>Tracheophyta</taxon>
        <taxon>Spermatophyta</taxon>
        <taxon>Magnoliopsida</taxon>
        <taxon>Trochodendrales</taxon>
        <taxon>Trochodendraceae</taxon>
        <taxon>Tetracentron</taxon>
    </lineage>
</organism>
<evidence type="ECO:0000259" key="4">
    <source>
        <dbReference type="PROSITE" id="PS51294"/>
    </source>
</evidence>
<evidence type="ECO:0000256" key="1">
    <source>
        <dbReference type="ARBA" id="ARBA00023015"/>
    </source>
</evidence>
<reference evidence="5 6" key="1">
    <citation type="submission" date="2020-04" db="EMBL/GenBank/DDBJ databases">
        <title>Plant Genome Project.</title>
        <authorList>
            <person name="Zhang R.-G."/>
        </authorList>
    </citation>
    <scope>NUCLEOTIDE SEQUENCE [LARGE SCALE GENOMIC DNA]</scope>
    <source>
        <strain evidence="5">YNK0</strain>
        <tissue evidence="5">Leaf</tissue>
    </source>
</reference>
<gene>
    <name evidence="5" type="ORF">HHK36_011994</name>
</gene>
<name>A0A835DHR0_TETSI</name>
<dbReference type="GO" id="GO:0003677">
    <property type="term" value="F:DNA binding"/>
    <property type="evidence" value="ECO:0007669"/>
    <property type="project" value="InterPro"/>
</dbReference>
<dbReference type="Pfam" id="PF14379">
    <property type="entry name" value="Myb_CC_LHEQLE"/>
    <property type="match status" value="1"/>
</dbReference>
<evidence type="ECO:0000313" key="6">
    <source>
        <dbReference type="Proteomes" id="UP000655225"/>
    </source>
</evidence>
<dbReference type="InterPro" id="IPR001005">
    <property type="entry name" value="SANT/Myb"/>
</dbReference>
<keyword evidence="6" id="KW-1185">Reference proteome</keyword>
<dbReference type="PANTHER" id="PTHR31499:SF80">
    <property type="entry name" value="HTH MYB-TYPE DOMAIN-CONTAINING PROTEIN"/>
    <property type="match status" value="1"/>
</dbReference>
<dbReference type="InterPro" id="IPR009057">
    <property type="entry name" value="Homeodomain-like_sf"/>
</dbReference>
<dbReference type="NCBIfam" id="TIGR01557">
    <property type="entry name" value="myb_SHAQKYF"/>
    <property type="match status" value="1"/>
</dbReference>
<dbReference type="PANTHER" id="PTHR31499">
    <property type="entry name" value="MYB FAMILY TRANSCRIPTION FACTOR PHL11"/>
    <property type="match status" value="1"/>
</dbReference>
<dbReference type="FunFam" id="1.10.10.60:FF:000002">
    <property type="entry name" value="Myb family transcription factor"/>
    <property type="match status" value="1"/>
</dbReference>
<dbReference type="InterPro" id="IPR046955">
    <property type="entry name" value="PHR1-like"/>
</dbReference>
<dbReference type="EMBL" id="JABCRI010000007">
    <property type="protein sequence ID" value="KAF8403888.1"/>
    <property type="molecule type" value="Genomic_DNA"/>
</dbReference>
<dbReference type="SUPFAM" id="SSF46689">
    <property type="entry name" value="Homeodomain-like"/>
    <property type="match status" value="1"/>
</dbReference>
<dbReference type="Pfam" id="PF00249">
    <property type="entry name" value="Myb_DNA-binding"/>
    <property type="match status" value="1"/>
</dbReference>
<keyword evidence="3" id="KW-0539">Nucleus</keyword>
<evidence type="ECO:0000256" key="2">
    <source>
        <dbReference type="ARBA" id="ARBA00023163"/>
    </source>
</evidence>
<evidence type="ECO:0000256" key="3">
    <source>
        <dbReference type="ARBA" id="ARBA00023242"/>
    </source>
</evidence>